<dbReference type="Proteomes" id="UP000887566">
    <property type="component" value="Unplaced"/>
</dbReference>
<sequence length="108" mass="11214">MKSFVVLALCIVAVIAQNGNGHRGKGLRCRPDQIPGLTEAMCTSLRTCMDAAFPRPAAGAARPTLTDAERAAKMQAKTLAQDSCAAQAGISATILAQMRAPRTSTITG</sequence>
<protein>
    <submittedName>
        <fullName evidence="3">Secreted protein</fullName>
    </submittedName>
</protein>
<dbReference type="AlphaFoldDB" id="A0A914VLM0"/>
<accession>A0A914VLM0</accession>
<keyword evidence="1" id="KW-0732">Signal</keyword>
<evidence type="ECO:0000256" key="1">
    <source>
        <dbReference type="SAM" id="SignalP"/>
    </source>
</evidence>
<feature type="signal peptide" evidence="1">
    <location>
        <begin position="1"/>
        <end position="16"/>
    </location>
</feature>
<name>A0A914VLM0_9BILA</name>
<reference evidence="3" key="1">
    <citation type="submission" date="2022-11" db="UniProtKB">
        <authorList>
            <consortium name="WormBaseParasite"/>
        </authorList>
    </citation>
    <scope>IDENTIFICATION</scope>
</reference>
<dbReference type="WBParaSite" id="PSAMB.scaffold2198size24675.g16862.t1">
    <property type="protein sequence ID" value="PSAMB.scaffold2198size24675.g16862.t1"/>
    <property type="gene ID" value="PSAMB.scaffold2198size24675.g16862"/>
</dbReference>
<keyword evidence="2" id="KW-1185">Reference proteome</keyword>
<evidence type="ECO:0000313" key="3">
    <source>
        <dbReference type="WBParaSite" id="PSAMB.scaffold2198size24675.g16862.t1"/>
    </source>
</evidence>
<organism evidence="2 3">
    <name type="scientific">Plectus sambesii</name>
    <dbReference type="NCBI Taxonomy" id="2011161"/>
    <lineage>
        <taxon>Eukaryota</taxon>
        <taxon>Metazoa</taxon>
        <taxon>Ecdysozoa</taxon>
        <taxon>Nematoda</taxon>
        <taxon>Chromadorea</taxon>
        <taxon>Plectida</taxon>
        <taxon>Plectina</taxon>
        <taxon>Plectoidea</taxon>
        <taxon>Plectidae</taxon>
        <taxon>Plectus</taxon>
    </lineage>
</organism>
<proteinExistence type="predicted"/>
<feature type="chain" id="PRO_5037011577" evidence="1">
    <location>
        <begin position="17"/>
        <end position="108"/>
    </location>
</feature>
<evidence type="ECO:0000313" key="2">
    <source>
        <dbReference type="Proteomes" id="UP000887566"/>
    </source>
</evidence>